<evidence type="ECO:0008006" key="3">
    <source>
        <dbReference type="Google" id="ProtNLM"/>
    </source>
</evidence>
<organism evidence="1 2">
    <name type="scientific">Cyclotella atomus</name>
    <dbReference type="NCBI Taxonomy" id="382360"/>
    <lineage>
        <taxon>Eukaryota</taxon>
        <taxon>Sar</taxon>
        <taxon>Stramenopiles</taxon>
        <taxon>Ochrophyta</taxon>
        <taxon>Bacillariophyta</taxon>
        <taxon>Coscinodiscophyceae</taxon>
        <taxon>Thalassiosirophycidae</taxon>
        <taxon>Stephanodiscales</taxon>
        <taxon>Stephanodiscaceae</taxon>
        <taxon>Cyclotella</taxon>
    </lineage>
</organism>
<reference evidence="1 2" key="1">
    <citation type="submission" date="2024-10" db="EMBL/GenBank/DDBJ databases">
        <title>Updated reference genomes for cyclostephanoid diatoms.</title>
        <authorList>
            <person name="Roberts W.R."/>
            <person name="Alverson A.J."/>
        </authorList>
    </citation>
    <scope>NUCLEOTIDE SEQUENCE [LARGE SCALE GENOMIC DNA]</scope>
    <source>
        <strain evidence="1 2">AJA010-31</strain>
    </source>
</reference>
<dbReference type="EMBL" id="JALLPJ020001066">
    <property type="protein sequence ID" value="KAL3777076.1"/>
    <property type="molecule type" value="Genomic_DNA"/>
</dbReference>
<proteinExistence type="predicted"/>
<keyword evidence="2" id="KW-1185">Reference proteome</keyword>
<protein>
    <recommendedName>
        <fullName evidence="3">BTB domain-containing protein</fullName>
    </recommendedName>
</protein>
<evidence type="ECO:0000313" key="2">
    <source>
        <dbReference type="Proteomes" id="UP001530400"/>
    </source>
</evidence>
<accession>A0ABD3NN95</accession>
<sequence length="472" mass="53635">MTQLCSQRREFDHSCIQKLVSDLSFAIGCNLTHTRDGIEERLTNFLERFSWGFGDAECFKLQTIQLLLESIAPFQAVNDENNPVDSSPPKKKQKRCLSSVRPSNCNAIWNQICSCLDFALLSINVMSDTNGFAQLVYYSLQSYHKRMKLERDNISLKLSDHDGPCYVQIITGSGRTRIKRAEIGKSIDIDAASKALVSLIWRPSDGGSIRRLDLRNDPERGPIRVKEADITVITGNGTFKIEFRCQKTILSFASAQLDALIDKTSNDILLLPNVNSDAWELFYKSIDPRQIGSNDENVKLPPLKKAKLLAPLFRKFDMMNYFDKCEDIFKEFIRDEEQEHYFGDYDPDINEVVTLLRLSQQKILSACSLKPNTSRTTSSTNIVIDIVSLCLHIERATDEDVFHSPSCPVLFQGLNSFIGDHLKTLKATKVEESEGNLFSHLVHSCIQCEARTSRDIELVRNITNRLRFYGLL</sequence>
<gene>
    <name evidence="1" type="ORF">ACHAWO_011642</name>
</gene>
<dbReference type="AlphaFoldDB" id="A0ABD3NN95"/>
<dbReference type="Proteomes" id="UP001530400">
    <property type="component" value="Unassembled WGS sequence"/>
</dbReference>
<comment type="caution">
    <text evidence="1">The sequence shown here is derived from an EMBL/GenBank/DDBJ whole genome shotgun (WGS) entry which is preliminary data.</text>
</comment>
<evidence type="ECO:0000313" key="1">
    <source>
        <dbReference type="EMBL" id="KAL3777076.1"/>
    </source>
</evidence>
<name>A0ABD3NN95_9STRA</name>